<accession>A0AAD7A5T1</accession>
<reference evidence="1" key="1">
    <citation type="submission" date="2023-03" db="EMBL/GenBank/DDBJ databases">
        <title>Massive genome expansion in bonnet fungi (Mycena s.s.) driven by repeated elements and novel gene families across ecological guilds.</title>
        <authorList>
            <consortium name="Lawrence Berkeley National Laboratory"/>
            <person name="Harder C.B."/>
            <person name="Miyauchi S."/>
            <person name="Viragh M."/>
            <person name="Kuo A."/>
            <person name="Thoen E."/>
            <person name="Andreopoulos B."/>
            <person name="Lu D."/>
            <person name="Skrede I."/>
            <person name="Drula E."/>
            <person name="Henrissat B."/>
            <person name="Morin E."/>
            <person name="Kohler A."/>
            <person name="Barry K."/>
            <person name="LaButti K."/>
            <person name="Morin E."/>
            <person name="Salamov A."/>
            <person name="Lipzen A."/>
            <person name="Mereny Z."/>
            <person name="Hegedus B."/>
            <person name="Baldrian P."/>
            <person name="Stursova M."/>
            <person name="Weitz H."/>
            <person name="Taylor A."/>
            <person name="Grigoriev I.V."/>
            <person name="Nagy L.G."/>
            <person name="Martin F."/>
            <person name="Kauserud H."/>
        </authorList>
    </citation>
    <scope>NUCLEOTIDE SEQUENCE</scope>
    <source>
        <strain evidence="1">CBHHK002</strain>
    </source>
</reference>
<dbReference type="Proteomes" id="UP001218218">
    <property type="component" value="Unassembled WGS sequence"/>
</dbReference>
<sequence length="314" mass="35051">MTTTIPVCFEGLGEFTARAWQIPQHKGRFHALPADLTSLFIPAKNRSLSTNQAIELARQSGSTPQIIGPDRRKLLRAFFCARVEGISPKTDVQRGADCRPRCDVESEAYQALERLVADAKCHSDNLQDIKGLFVPVKHGVWIMDGGWAGKVLFGIARHCGVPWIRNELAQTKYSTLSNSILVGRTFERLHDHGVDHGDKSNKTGFRLSLKPNDWMGGPAATLWASQTQMRLITASEIFQSYPLKPGWTSCVGMQGNQSVLSLLNFMQKSDGRKLSQSELWGFAHSSMLDGTVSRALEWHYKYSELYPDLDNDLS</sequence>
<evidence type="ECO:0000313" key="2">
    <source>
        <dbReference type="Proteomes" id="UP001218218"/>
    </source>
</evidence>
<comment type="caution">
    <text evidence="1">The sequence shown here is derived from an EMBL/GenBank/DDBJ whole genome shotgun (WGS) entry which is preliminary data.</text>
</comment>
<organism evidence="1 2">
    <name type="scientific">Mycena albidolilacea</name>
    <dbReference type="NCBI Taxonomy" id="1033008"/>
    <lineage>
        <taxon>Eukaryota</taxon>
        <taxon>Fungi</taxon>
        <taxon>Dikarya</taxon>
        <taxon>Basidiomycota</taxon>
        <taxon>Agaricomycotina</taxon>
        <taxon>Agaricomycetes</taxon>
        <taxon>Agaricomycetidae</taxon>
        <taxon>Agaricales</taxon>
        <taxon>Marasmiineae</taxon>
        <taxon>Mycenaceae</taxon>
        <taxon>Mycena</taxon>
    </lineage>
</organism>
<dbReference type="EMBL" id="JARIHO010000016">
    <property type="protein sequence ID" value="KAJ7349501.1"/>
    <property type="molecule type" value="Genomic_DNA"/>
</dbReference>
<evidence type="ECO:0000313" key="1">
    <source>
        <dbReference type="EMBL" id="KAJ7349501.1"/>
    </source>
</evidence>
<name>A0AAD7A5T1_9AGAR</name>
<protein>
    <submittedName>
        <fullName evidence="1">Uncharacterized protein</fullName>
    </submittedName>
</protein>
<gene>
    <name evidence="1" type="ORF">DFH08DRAFT_865545</name>
</gene>
<proteinExistence type="predicted"/>
<dbReference type="AlphaFoldDB" id="A0AAD7A5T1"/>
<keyword evidence="2" id="KW-1185">Reference proteome</keyword>